<gene>
    <name evidence="10" type="ORF">NWE54_26245</name>
</gene>
<sequence length="403" mass="43599">MAAAFRRSLALSRVSPSETIAITQKARDLKAAGRDIIALSAGQPDFDTPDAIKEAARRAIERGETKYPPVAGIPELREAVVRKFRRENGLDYKPNQTIVSTGGKQVIANALMATLDAGDEIVVPVPGWVSYEQLAAYCGAKTVSLPCHEADGYKLRPDVLEAAIGPRTRWLVFNTPCNPSGASYSEAELKALTDVLVRHPQVWVLTDDMYEHLLYDGRAFFTPAQVEPQLLDRTLTMNGVSKAYAMTGWRIGYGAGPEPLIKAMELLQMQTTSGASTIAQWAAVEALDGSQDIVAERREVFQQRRDLLVSMLNQAPLLSCPRPEGAFYVYPSCAEAIGKTAPSGRSIETDQDFALELLDAEGVAVVHGGAFGAGPAIRISYAASQAALEEGCARIQRFCAALR</sequence>
<organism evidence="10">
    <name type="scientific">Bosea sp. NBC_00436</name>
    <dbReference type="NCBI Taxonomy" id="2969620"/>
    <lineage>
        <taxon>Bacteria</taxon>
        <taxon>Pseudomonadati</taxon>
        <taxon>Pseudomonadota</taxon>
        <taxon>Alphaproteobacteria</taxon>
        <taxon>Hyphomicrobiales</taxon>
        <taxon>Boseaceae</taxon>
        <taxon>Bosea</taxon>
    </lineage>
</organism>
<reference evidence="10" key="1">
    <citation type="submission" date="2022-08" db="EMBL/GenBank/DDBJ databases">
        <title>Complete Genome Sequences of 2 Bosea sp. soil isolates.</title>
        <authorList>
            <person name="Alvarez Arevalo M."/>
            <person name="Sterndorff E.B."/>
            <person name="Faurdal D."/>
            <person name="Joergensen T.S."/>
            <person name="Weber T."/>
        </authorList>
    </citation>
    <scope>NUCLEOTIDE SEQUENCE</scope>
    <source>
        <strain evidence="10">NBC_00436</strain>
    </source>
</reference>
<keyword evidence="5 8" id="KW-0808">Transferase</keyword>
<evidence type="ECO:0000259" key="9">
    <source>
        <dbReference type="Pfam" id="PF00155"/>
    </source>
</evidence>
<evidence type="ECO:0000313" key="10">
    <source>
        <dbReference type="EMBL" id="UZF87205.1"/>
    </source>
</evidence>
<dbReference type="GO" id="GO:0006520">
    <property type="term" value="P:amino acid metabolic process"/>
    <property type="evidence" value="ECO:0007669"/>
    <property type="project" value="InterPro"/>
</dbReference>
<comment type="cofactor">
    <cofactor evidence="1 8">
        <name>pyridoxal 5'-phosphate</name>
        <dbReference type="ChEBI" id="CHEBI:597326"/>
    </cofactor>
</comment>
<evidence type="ECO:0000256" key="8">
    <source>
        <dbReference type="RuleBase" id="RU000481"/>
    </source>
</evidence>
<dbReference type="PANTHER" id="PTHR46383:SF1">
    <property type="entry name" value="ASPARTATE AMINOTRANSFERASE"/>
    <property type="match status" value="1"/>
</dbReference>
<dbReference type="Gene3D" id="3.90.1150.10">
    <property type="entry name" value="Aspartate Aminotransferase, domain 1"/>
    <property type="match status" value="1"/>
</dbReference>
<dbReference type="GO" id="GO:0004069">
    <property type="term" value="F:L-aspartate:2-oxoglutarate aminotransferase activity"/>
    <property type="evidence" value="ECO:0007669"/>
    <property type="project" value="UniProtKB-EC"/>
</dbReference>
<evidence type="ECO:0000256" key="3">
    <source>
        <dbReference type="ARBA" id="ARBA00011738"/>
    </source>
</evidence>
<dbReference type="PROSITE" id="PS00105">
    <property type="entry name" value="AA_TRANSFER_CLASS_1"/>
    <property type="match status" value="1"/>
</dbReference>
<comment type="similarity">
    <text evidence="2 8">Belongs to the class-I pyridoxal-phosphate-dependent aminotransferase family.</text>
</comment>
<evidence type="ECO:0000256" key="2">
    <source>
        <dbReference type="ARBA" id="ARBA00007441"/>
    </source>
</evidence>
<dbReference type="InterPro" id="IPR050596">
    <property type="entry name" value="AspAT/PAT-like"/>
</dbReference>
<accession>A0A9E8CLR9</accession>
<dbReference type="EC" id="2.6.1.-" evidence="8"/>
<dbReference type="SUPFAM" id="SSF53383">
    <property type="entry name" value="PLP-dependent transferases"/>
    <property type="match status" value="1"/>
</dbReference>
<dbReference type="InterPro" id="IPR015422">
    <property type="entry name" value="PyrdxlP-dep_Trfase_small"/>
</dbReference>
<dbReference type="InterPro" id="IPR004839">
    <property type="entry name" value="Aminotransferase_I/II_large"/>
</dbReference>
<dbReference type="PANTHER" id="PTHR46383">
    <property type="entry name" value="ASPARTATE AMINOTRANSFERASE"/>
    <property type="match status" value="1"/>
</dbReference>
<dbReference type="AlphaFoldDB" id="A0A9E8CLR9"/>
<evidence type="ECO:0000256" key="5">
    <source>
        <dbReference type="ARBA" id="ARBA00022679"/>
    </source>
</evidence>
<proteinExistence type="inferred from homology"/>
<keyword evidence="4 8" id="KW-0032">Aminotransferase</keyword>
<evidence type="ECO:0000256" key="1">
    <source>
        <dbReference type="ARBA" id="ARBA00001933"/>
    </source>
</evidence>
<dbReference type="InterPro" id="IPR015421">
    <property type="entry name" value="PyrdxlP-dep_Trfase_major"/>
</dbReference>
<evidence type="ECO:0000256" key="6">
    <source>
        <dbReference type="ARBA" id="ARBA00022898"/>
    </source>
</evidence>
<evidence type="ECO:0000256" key="4">
    <source>
        <dbReference type="ARBA" id="ARBA00022576"/>
    </source>
</evidence>
<comment type="catalytic activity">
    <reaction evidence="7">
        <text>L-aspartate + 2-oxoglutarate = oxaloacetate + L-glutamate</text>
        <dbReference type="Rhea" id="RHEA:21824"/>
        <dbReference type="ChEBI" id="CHEBI:16452"/>
        <dbReference type="ChEBI" id="CHEBI:16810"/>
        <dbReference type="ChEBI" id="CHEBI:29985"/>
        <dbReference type="ChEBI" id="CHEBI:29991"/>
        <dbReference type="EC" id="2.6.1.1"/>
    </reaction>
</comment>
<dbReference type="EMBL" id="CP102774">
    <property type="protein sequence ID" value="UZF87205.1"/>
    <property type="molecule type" value="Genomic_DNA"/>
</dbReference>
<name>A0A9E8CLR9_9HYPH</name>
<dbReference type="InterPro" id="IPR015424">
    <property type="entry name" value="PyrdxlP-dep_Trfase"/>
</dbReference>
<feature type="domain" description="Aminotransferase class I/classII large" evidence="9">
    <location>
        <begin position="35"/>
        <end position="395"/>
    </location>
</feature>
<dbReference type="Gene3D" id="3.40.640.10">
    <property type="entry name" value="Type I PLP-dependent aspartate aminotransferase-like (Major domain)"/>
    <property type="match status" value="1"/>
</dbReference>
<dbReference type="GO" id="GO:0030170">
    <property type="term" value="F:pyridoxal phosphate binding"/>
    <property type="evidence" value="ECO:0007669"/>
    <property type="project" value="InterPro"/>
</dbReference>
<dbReference type="InterPro" id="IPR004838">
    <property type="entry name" value="NHTrfase_class1_PyrdxlP-BS"/>
</dbReference>
<evidence type="ECO:0000256" key="7">
    <source>
        <dbReference type="ARBA" id="ARBA00049185"/>
    </source>
</evidence>
<dbReference type="Pfam" id="PF00155">
    <property type="entry name" value="Aminotran_1_2"/>
    <property type="match status" value="1"/>
</dbReference>
<protein>
    <recommendedName>
        <fullName evidence="8">Aminotransferase</fullName>
        <ecNumber evidence="8">2.6.1.-</ecNumber>
    </recommendedName>
</protein>
<dbReference type="FunFam" id="3.40.640.10:FF:000033">
    <property type="entry name" value="Aspartate aminotransferase"/>
    <property type="match status" value="1"/>
</dbReference>
<dbReference type="CDD" id="cd00609">
    <property type="entry name" value="AAT_like"/>
    <property type="match status" value="1"/>
</dbReference>
<keyword evidence="6" id="KW-0663">Pyridoxal phosphate</keyword>
<comment type="subunit">
    <text evidence="3">Homodimer.</text>
</comment>